<evidence type="ECO:0000313" key="1">
    <source>
        <dbReference type="EMBL" id="KAI3768837.1"/>
    </source>
</evidence>
<evidence type="ECO:0000313" key="2">
    <source>
        <dbReference type="Proteomes" id="UP001055811"/>
    </source>
</evidence>
<sequence length="68" mass="7428">MKETFVYDFLGKNDSRDQKGSCRAPSFNLIGESLITLVTGKDSSSSEVPSAAGSSSFVLYTLCYNFYP</sequence>
<keyword evidence="2" id="KW-1185">Reference proteome</keyword>
<reference evidence="2" key="1">
    <citation type="journal article" date="2022" name="Mol. Ecol. Resour.">
        <title>The genomes of chicory, endive, great burdock and yacon provide insights into Asteraceae palaeo-polyploidization history and plant inulin production.</title>
        <authorList>
            <person name="Fan W."/>
            <person name="Wang S."/>
            <person name="Wang H."/>
            <person name="Wang A."/>
            <person name="Jiang F."/>
            <person name="Liu H."/>
            <person name="Zhao H."/>
            <person name="Xu D."/>
            <person name="Zhang Y."/>
        </authorList>
    </citation>
    <scope>NUCLEOTIDE SEQUENCE [LARGE SCALE GENOMIC DNA]</scope>
    <source>
        <strain evidence="2">cv. Punajuju</strain>
    </source>
</reference>
<name>A0ACB9FDX8_CICIN</name>
<gene>
    <name evidence="1" type="ORF">L2E82_19673</name>
</gene>
<reference evidence="1 2" key="2">
    <citation type="journal article" date="2022" name="Mol. Ecol. Resour.">
        <title>The genomes of chicory, endive, great burdock and yacon provide insights into Asteraceae paleo-polyploidization history and plant inulin production.</title>
        <authorList>
            <person name="Fan W."/>
            <person name="Wang S."/>
            <person name="Wang H."/>
            <person name="Wang A."/>
            <person name="Jiang F."/>
            <person name="Liu H."/>
            <person name="Zhao H."/>
            <person name="Xu D."/>
            <person name="Zhang Y."/>
        </authorList>
    </citation>
    <scope>NUCLEOTIDE SEQUENCE [LARGE SCALE GENOMIC DNA]</scope>
    <source>
        <strain evidence="2">cv. Punajuju</strain>
        <tissue evidence="1">Leaves</tissue>
    </source>
</reference>
<organism evidence="1 2">
    <name type="scientific">Cichorium intybus</name>
    <name type="common">Chicory</name>
    <dbReference type="NCBI Taxonomy" id="13427"/>
    <lineage>
        <taxon>Eukaryota</taxon>
        <taxon>Viridiplantae</taxon>
        <taxon>Streptophyta</taxon>
        <taxon>Embryophyta</taxon>
        <taxon>Tracheophyta</taxon>
        <taxon>Spermatophyta</taxon>
        <taxon>Magnoliopsida</taxon>
        <taxon>eudicotyledons</taxon>
        <taxon>Gunneridae</taxon>
        <taxon>Pentapetalae</taxon>
        <taxon>asterids</taxon>
        <taxon>campanulids</taxon>
        <taxon>Asterales</taxon>
        <taxon>Asteraceae</taxon>
        <taxon>Cichorioideae</taxon>
        <taxon>Cichorieae</taxon>
        <taxon>Cichoriinae</taxon>
        <taxon>Cichorium</taxon>
    </lineage>
</organism>
<protein>
    <submittedName>
        <fullName evidence="1">Uncharacterized protein</fullName>
    </submittedName>
</protein>
<comment type="caution">
    <text evidence="1">The sequence shown here is derived from an EMBL/GenBank/DDBJ whole genome shotgun (WGS) entry which is preliminary data.</text>
</comment>
<dbReference type="EMBL" id="CM042011">
    <property type="protein sequence ID" value="KAI3768837.1"/>
    <property type="molecule type" value="Genomic_DNA"/>
</dbReference>
<dbReference type="Proteomes" id="UP001055811">
    <property type="component" value="Linkage Group LG03"/>
</dbReference>
<proteinExistence type="predicted"/>
<accession>A0ACB9FDX8</accession>